<reference evidence="4" key="1">
    <citation type="submission" date="2025-08" db="UniProtKB">
        <authorList>
            <consortium name="RefSeq"/>
        </authorList>
    </citation>
    <scope>IDENTIFICATION</scope>
</reference>
<dbReference type="OrthoDB" id="7552168at2759"/>
<proteinExistence type="predicted"/>
<dbReference type="Pfam" id="PF00078">
    <property type="entry name" value="RVT_1"/>
    <property type="match status" value="1"/>
</dbReference>
<name>A0A6P3YCV2_DINQU</name>
<feature type="domain" description="Reverse transcriptase" evidence="2">
    <location>
        <begin position="99"/>
        <end position="190"/>
    </location>
</feature>
<sequence>MENVQSKEKPIGENESEEGIGTESRSTLNMSLETVKSFVLRLKNRKAPSADEITNEFIKYGRELLLQQITLLEKIYNTGRMPKAWKSNITISIFNKSNKKIPQNYRGIILLSAMLKLMTRIITEYIGNQILISEEQQSFRAIEFNKSAYLCFVDLTQAFDRIQLKDVLNVLRENRVDTKVIKLIKEMNTENTTKIRTDCGSH</sequence>
<dbReference type="PANTHER" id="PTHR19446">
    <property type="entry name" value="REVERSE TRANSCRIPTASES"/>
    <property type="match status" value="1"/>
</dbReference>
<feature type="region of interest" description="Disordered" evidence="1">
    <location>
        <begin position="1"/>
        <end position="25"/>
    </location>
</feature>
<dbReference type="RefSeq" id="XP_014488820.1">
    <property type="nucleotide sequence ID" value="XM_014633334.1"/>
</dbReference>
<protein>
    <submittedName>
        <fullName evidence="4">Uncharacterized protein LOC106751991</fullName>
    </submittedName>
</protein>
<dbReference type="AlphaFoldDB" id="A0A6P3YCV2"/>
<organism evidence="3 4">
    <name type="scientific">Dinoponera quadriceps</name>
    <name type="common">South American ant</name>
    <dbReference type="NCBI Taxonomy" id="609295"/>
    <lineage>
        <taxon>Eukaryota</taxon>
        <taxon>Metazoa</taxon>
        <taxon>Ecdysozoa</taxon>
        <taxon>Arthropoda</taxon>
        <taxon>Hexapoda</taxon>
        <taxon>Insecta</taxon>
        <taxon>Pterygota</taxon>
        <taxon>Neoptera</taxon>
        <taxon>Endopterygota</taxon>
        <taxon>Hymenoptera</taxon>
        <taxon>Apocrita</taxon>
        <taxon>Aculeata</taxon>
        <taxon>Formicoidea</taxon>
        <taxon>Formicidae</taxon>
        <taxon>Ponerinae</taxon>
        <taxon>Ponerini</taxon>
        <taxon>Dinoponera</taxon>
    </lineage>
</organism>
<evidence type="ECO:0000313" key="4">
    <source>
        <dbReference type="RefSeq" id="XP_014488820.1"/>
    </source>
</evidence>
<feature type="compositionally biased region" description="Basic and acidic residues" evidence="1">
    <location>
        <begin position="1"/>
        <end position="12"/>
    </location>
</feature>
<dbReference type="Proteomes" id="UP000515204">
    <property type="component" value="Unplaced"/>
</dbReference>
<gene>
    <name evidence="4" type="primary">LOC106751991</name>
</gene>
<dbReference type="GeneID" id="106751991"/>
<evidence type="ECO:0000259" key="2">
    <source>
        <dbReference type="Pfam" id="PF00078"/>
    </source>
</evidence>
<dbReference type="InterPro" id="IPR000477">
    <property type="entry name" value="RT_dom"/>
</dbReference>
<accession>A0A6P3YCV2</accession>
<evidence type="ECO:0000313" key="3">
    <source>
        <dbReference type="Proteomes" id="UP000515204"/>
    </source>
</evidence>
<evidence type="ECO:0000256" key="1">
    <source>
        <dbReference type="SAM" id="MobiDB-lite"/>
    </source>
</evidence>
<keyword evidence="3" id="KW-1185">Reference proteome</keyword>
<dbReference type="KEGG" id="dqu:106751991"/>